<feature type="signal peptide" evidence="1">
    <location>
        <begin position="1"/>
        <end position="28"/>
    </location>
</feature>
<dbReference type="Pfam" id="PF14292">
    <property type="entry name" value="SusE"/>
    <property type="match status" value="1"/>
</dbReference>
<dbReference type="RefSeq" id="WP_087412838.1">
    <property type="nucleotide sequence ID" value="NZ_DBFNTI010000031.1"/>
</dbReference>
<protein>
    <recommendedName>
        <fullName evidence="2">SusE outer membrane protein domain-containing protein</fullName>
    </recommendedName>
</protein>
<evidence type="ECO:0000313" key="3">
    <source>
        <dbReference type="EMBL" id="OUP34095.1"/>
    </source>
</evidence>
<evidence type="ECO:0000256" key="1">
    <source>
        <dbReference type="SAM" id="SignalP"/>
    </source>
</evidence>
<keyword evidence="1" id="KW-0732">Signal</keyword>
<dbReference type="InterPro" id="IPR025970">
    <property type="entry name" value="SusE"/>
</dbReference>
<proteinExistence type="predicted"/>
<reference evidence="4" key="1">
    <citation type="submission" date="2017-04" db="EMBL/GenBank/DDBJ databases">
        <title>Function of individual gut microbiota members based on whole genome sequencing of pure cultures obtained from chicken caecum.</title>
        <authorList>
            <person name="Medvecky M."/>
            <person name="Cejkova D."/>
            <person name="Polansky O."/>
            <person name="Karasova D."/>
            <person name="Kubasova T."/>
            <person name="Cizek A."/>
            <person name="Rychlik I."/>
        </authorList>
    </citation>
    <scope>NUCLEOTIDE SEQUENCE [LARGE SCALE GENOMIC DNA]</scope>
    <source>
        <strain evidence="4">An189</strain>
    </source>
</reference>
<feature type="domain" description="SusE outer membrane protein" evidence="2">
    <location>
        <begin position="30"/>
        <end position="136"/>
    </location>
</feature>
<accession>A0A1Y4JNH8</accession>
<comment type="caution">
    <text evidence="3">The sequence shown here is derived from an EMBL/GenBank/DDBJ whole genome shotgun (WGS) entry which is preliminary data.</text>
</comment>
<sequence length="561" mass="62873">MKQKYEIKKSCLRLLGMTVLSFFFVACGNDDIDNNYSRNNYEVNLTASSENVILDESKPNEVALTLEWTPSHDYGNDYIVTYNYQMELVGSKADAIKEYEDGGMFIRNYTNKELQDLLVDKFDQLTSTKGVMKFTVTASTEGPRLIVPDIATVSVTVKTYGAKQFMADKVFLAVEGQEDIELVPTASNPQQYVYSGELPAGRIYFPVLYGDEENAICPVTPDMAITTESMEATVVDRTETNAWILPETGNYRITVDFDAKTVKIIALGEIIEIDKLYLAGSAVTGEDIEVARTLENDNLYAFRGELKAGSLYLPILFADTKQYAIAPKTEGVQDVEYAQDMPLKQIALEKAMRGAYWNIPEDGIYRIVVDAENQNIRIYSQDTDIQSKVVGPWNAQNAFGNTQDETLKTYSGPIEKLWMYGTFNGRQTHDDGVPAGFQDKYTLNQSLANPNVFVYKGANLPRQTAGDYWEKNQITGSVMFFVGVKTDDGVERTNNNAYAFGSTADADRDEKRCGYITATAGTSLELVEGQDDNRYAYFIIPENTNYVMVDVENLKVIFDHK</sequence>
<dbReference type="Proteomes" id="UP000196587">
    <property type="component" value="Unassembled WGS sequence"/>
</dbReference>
<feature type="chain" id="PRO_5012079459" description="SusE outer membrane protein domain-containing protein" evidence="1">
    <location>
        <begin position="29"/>
        <end position="561"/>
    </location>
</feature>
<gene>
    <name evidence="3" type="ORF">B5F24_10060</name>
</gene>
<dbReference type="AlphaFoldDB" id="A0A1Y4JNH8"/>
<dbReference type="EMBL" id="NFKE01000006">
    <property type="protein sequence ID" value="OUP34095.1"/>
    <property type="molecule type" value="Genomic_DNA"/>
</dbReference>
<evidence type="ECO:0000313" key="4">
    <source>
        <dbReference type="Proteomes" id="UP000196587"/>
    </source>
</evidence>
<evidence type="ECO:0000259" key="2">
    <source>
        <dbReference type="Pfam" id="PF14292"/>
    </source>
</evidence>
<name>A0A1Y4JNH8_9BACE</name>
<dbReference type="PROSITE" id="PS51257">
    <property type="entry name" value="PROKAR_LIPOPROTEIN"/>
    <property type="match status" value="1"/>
</dbReference>
<organism evidence="3 4">
    <name type="scientific">Bacteroides clarus</name>
    <dbReference type="NCBI Taxonomy" id="626929"/>
    <lineage>
        <taxon>Bacteria</taxon>
        <taxon>Pseudomonadati</taxon>
        <taxon>Bacteroidota</taxon>
        <taxon>Bacteroidia</taxon>
        <taxon>Bacteroidales</taxon>
        <taxon>Bacteroidaceae</taxon>
        <taxon>Bacteroides</taxon>
    </lineage>
</organism>